<proteinExistence type="predicted"/>
<evidence type="ECO:0000313" key="1">
    <source>
        <dbReference type="EMBL" id="CAB4894058.1"/>
    </source>
</evidence>
<accession>A0A6J7FJD1</accession>
<protein>
    <submittedName>
        <fullName evidence="1">Unannotated protein</fullName>
    </submittedName>
</protein>
<organism evidence="1">
    <name type="scientific">freshwater metagenome</name>
    <dbReference type="NCBI Taxonomy" id="449393"/>
    <lineage>
        <taxon>unclassified sequences</taxon>
        <taxon>metagenomes</taxon>
        <taxon>ecological metagenomes</taxon>
    </lineage>
</organism>
<dbReference type="EMBL" id="CAFBMK010000006">
    <property type="protein sequence ID" value="CAB4894058.1"/>
    <property type="molecule type" value="Genomic_DNA"/>
</dbReference>
<dbReference type="PROSITE" id="PS51257">
    <property type="entry name" value="PROKAR_LIPOPROTEIN"/>
    <property type="match status" value="1"/>
</dbReference>
<reference evidence="1" key="1">
    <citation type="submission" date="2020-05" db="EMBL/GenBank/DDBJ databases">
        <authorList>
            <person name="Chiriac C."/>
            <person name="Salcher M."/>
            <person name="Ghai R."/>
            <person name="Kavagutti S V."/>
        </authorList>
    </citation>
    <scope>NUCLEOTIDE SEQUENCE</scope>
</reference>
<sequence length="117" mass="12481">MKTVVKVTLGILIAFTILIGGCVALVGSAADDVQDESDRTAITASQYRSVKTGDRKADVEAKLGAPESADEFSSEVEGLDEPVGSSCIFYGRKGEILSGYQFCFDVNTDRLESKSSF</sequence>
<gene>
    <name evidence="1" type="ORF">UFOPK3564_00189</name>
</gene>
<name>A0A6J7FJD1_9ZZZZ</name>
<dbReference type="AlphaFoldDB" id="A0A6J7FJD1"/>